<dbReference type="AlphaFoldDB" id="A0A1I3IHQ6"/>
<organism evidence="1 2">
    <name type="scientific">Celeribacter neptunius</name>
    <dbReference type="NCBI Taxonomy" id="588602"/>
    <lineage>
        <taxon>Bacteria</taxon>
        <taxon>Pseudomonadati</taxon>
        <taxon>Pseudomonadota</taxon>
        <taxon>Alphaproteobacteria</taxon>
        <taxon>Rhodobacterales</taxon>
        <taxon>Roseobacteraceae</taxon>
        <taxon>Celeribacter</taxon>
    </lineage>
</organism>
<sequence>MDIRFRDREPLCVPFIYNNLSEGVLGAECSEPFGNIDALIAFQFIDECSTKCAKVP</sequence>
<gene>
    <name evidence="1" type="ORF">SAMN04487991_0009</name>
</gene>
<dbReference type="Proteomes" id="UP000199630">
    <property type="component" value="Unassembled WGS sequence"/>
</dbReference>
<evidence type="ECO:0000313" key="1">
    <source>
        <dbReference type="EMBL" id="SFI47461.1"/>
    </source>
</evidence>
<keyword evidence="2" id="KW-1185">Reference proteome</keyword>
<evidence type="ECO:0000313" key="2">
    <source>
        <dbReference type="Proteomes" id="UP000199630"/>
    </source>
</evidence>
<dbReference type="STRING" id="588602.SAMN04487991_0009"/>
<reference evidence="2" key="1">
    <citation type="submission" date="2016-10" db="EMBL/GenBank/DDBJ databases">
        <authorList>
            <person name="Varghese N."/>
            <person name="Submissions S."/>
        </authorList>
    </citation>
    <scope>NUCLEOTIDE SEQUENCE [LARGE SCALE GENOMIC DNA]</scope>
    <source>
        <strain evidence="2">DSM 26471</strain>
    </source>
</reference>
<protein>
    <submittedName>
        <fullName evidence="1">Uncharacterized protein</fullName>
    </submittedName>
</protein>
<name>A0A1I3IHQ6_9RHOB</name>
<proteinExistence type="predicted"/>
<accession>A0A1I3IHQ6</accession>
<dbReference type="EMBL" id="FORH01000001">
    <property type="protein sequence ID" value="SFI47461.1"/>
    <property type="molecule type" value="Genomic_DNA"/>
</dbReference>